<accession>A0A1K0FRB4</accession>
<keyword evidence="2" id="KW-1185">Reference proteome</keyword>
<dbReference type="AlphaFoldDB" id="A0A1K0FRB4"/>
<protein>
    <submittedName>
        <fullName evidence="1">Uncharacterized protein</fullName>
    </submittedName>
</protein>
<sequence>MNGTSGGQVPFKAIAEAVLDRARRAGLIWRLRPATVTDVSLGGATRVRIDGDPEPIRVASMIGPVAVAARVMVLITPPAGHHIVGWAGPPAPGGGPAGLAWSDSSSPPTANTPLVVLSAAMVLRARTAYRVELGGGVLSSAPGILADLRLARAAADGRPEQALAEFYRYRAEGGSVVNIDGIRYIRRSAGTDLSVTVQLTLQAASGSVTHVAAAGRPRYLMITACGEAAAFPHATDMQ</sequence>
<dbReference type="EMBL" id="MEIA01000056">
    <property type="protein sequence ID" value="OJF15383.1"/>
    <property type="molecule type" value="Genomic_DNA"/>
</dbReference>
<dbReference type="Proteomes" id="UP000182486">
    <property type="component" value="Unassembled WGS sequence"/>
</dbReference>
<reference evidence="1 2" key="1">
    <citation type="submission" date="2016-09" db="EMBL/GenBank/DDBJ databases">
        <title>Couchioplanes caeruleus draft genome sequence.</title>
        <authorList>
            <person name="Sheehan J."/>
            <person name="Caffrey P."/>
        </authorList>
    </citation>
    <scope>NUCLEOTIDE SEQUENCE [LARGE SCALE GENOMIC DNA]</scope>
    <source>
        <strain evidence="1 2">DSM 43634</strain>
    </source>
</reference>
<evidence type="ECO:0000313" key="2">
    <source>
        <dbReference type="Proteomes" id="UP000182486"/>
    </source>
</evidence>
<gene>
    <name evidence="1" type="ORF">BG844_04590</name>
</gene>
<proteinExistence type="predicted"/>
<name>A0A1K0FRB4_9ACTN</name>
<dbReference type="RefSeq" id="WP_071803471.1">
    <property type="nucleotide sequence ID" value="NZ_MEIA01000056.1"/>
</dbReference>
<comment type="caution">
    <text evidence="1">The sequence shown here is derived from an EMBL/GenBank/DDBJ whole genome shotgun (WGS) entry which is preliminary data.</text>
</comment>
<organism evidence="1 2">
    <name type="scientific">Couchioplanes caeruleus subsp. caeruleus</name>
    <dbReference type="NCBI Taxonomy" id="56427"/>
    <lineage>
        <taxon>Bacteria</taxon>
        <taxon>Bacillati</taxon>
        <taxon>Actinomycetota</taxon>
        <taxon>Actinomycetes</taxon>
        <taxon>Micromonosporales</taxon>
        <taxon>Micromonosporaceae</taxon>
        <taxon>Couchioplanes</taxon>
    </lineage>
</organism>
<evidence type="ECO:0000313" key="1">
    <source>
        <dbReference type="EMBL" id="OJF15383.1"/>
    </source>
</evidence>